<keyword evidence="2" id="KW-1185">Reference proteome</keyword>
<dbReference type="EMBL" id="BMAU01021371">
    <property type="protein sequence ID" value="GFY25617.1"/>
    <property type="molecule type" value="Genomic_DNA"/>
</dbReference>
<reference evidence="1" key="1">
    <citation type="submission" date="2020-08" db="EMBL/GenBank/DDBJ databases">
        <title>Multicomponent nature underlies the extraordinary mechanical properties of spider dragline silk.</title>
        <authorList>
            <person name="Kono N."/>
            <person name="Nakamura H."/>
            <person name="Mori M."/>
            <person name="Yoshida Y."/>
            <person name="Ohtoshi R."/>
            <person name="Malay A.D."/>
            <person name="Moran D.A.P."/>
            <person name="Tomita M."/>
            <person name="Numata K."/>
            <person name="Arakawa K."/>
        </authorList>
    </citation>
    <scope>NUCLEOTIDE SEQUENCE</scope>
</reference>
<dbReference type="AlphaFoldDB" id="A0A8X6W068"/>
<sequence>MNRDQEGHLMPVTKCYASWEGVTLPQPAYCLDIASSDYPMLMSLRNFPDGNQDVHYDGVQVAVVEHFVTKTEDFLSRRLDKLPRSLEDRNN</sequence>
<accession>A0A8X6W068</accession>
<comment type="caution">
    <text evidence="1">The sequence shown here is derived from an EMBL/GenBank/DDBJ whole genome shotgun (WGS) entry which is preliminary data.</text>
</comment>
<evidence type="ECO:0000313" key="2">
    <source>
        <dbReference type="Proteomes" id="UP000887159"/>
    </source>
</evidence>
<proteinExistence type="predicted"/>
<organism evidence="1 2">
    <name type="scientific">Trichonephila clavipes</name>
    <name type="common">Golden silk orbweaver</name>
    <name type="synonym">Nephila clavipes</name>
    <dbReference type="NCBI Taxonomy" id="2585209"/>
    <lineage>
        <taxon>Eukaryota</taxon>
        <taxon>Metazoa</taxon>
        <taxon>Ecdysozoa</taxon>
        <taxon>Arthropoda</taxon>
        <taxon>Chelicerata</taxon>
        <taxon>Arachnida</taxon>
        <taxon>Araneae</taxon>
        <taxon>Araneomorphae</taxon>
        <taxon>Entelegynae</taxon>
        <taxon>Araneoidea</taxon>
        <taxon>Nephilidae</taxon>
        <taxon>Trichonephila</taxon>
    </lineage>
</organism>
<name>A0A8X6W068_TRICX</name>
<evidence type="ECO:0000313" key="1">
    <source>
        <dbReference type="EMBL" id="GFY25617.1"/>
    </source>
</evidence>
<gene>
    <name evidence="1" type="ORF">TNCV_2487371</name>
</gene>
<dbReference type="Proteomes" id="UP000887159">
    <property type="component" value="Unassembled WGS sequence"/>
</dbReference>
<protein>
    <submittedName>
        <fullName evidence="1">Uncharacterized protein</fullName>
    </submittedName>
</protein>